<reference evidence="2" key="1">
    <citation type="submission" date="2021-01" db="EMBL/GenBank/DDBJ databases">
        <authorList>
            <person name="Corre E."/>
            <person name="Pelletier E."/>
            <person name="Niang G."/>
            <person name="Scheremetjew M."/>
            <person name="Finn R."/>
            <person name="Kale V."/>
            <person name="Holt S."/>
            <person name="Cochrane G."/>
            <person name="Meng A."/>
            <person name="Brown T."/>
            <person name="Cohen L."/>
        </authorList>
    </citation>
    <scope>NUCLEOTIDE SEQUENCE</scope>
    <source>
        <strain evidence="2">CCMP2058</strain>
    </source>
</reference>
<evidence type="ECO:0000256" key="1">
    <source>
        <dbReference type="SAM" id="MobiDB-lite"/>
    </source>
</evidence>
<protein>
    <submittedName>
        <fullName evidence="2">Uncharacterized protein</fullName>
    </submittedName>
</protein>
<accession>A0A7S0DDB1</accession>
<feature type="region of interest" description="Disordered" evidence="1">
    <location>
        <begin position="389"/>
        <end position="408"/>
    </location>
</feature>
<sequence length="420" mass="48379">MPRLKARNANIPLFFLLIGGFIGLSSHKSTRPVARGRGGTFANPPPRKRLEADSGRAISTGELRRLFPHESSDFETGSSDVPPPKEPWPPAMPQHIDDTQKLNVTDPDLDVFRQNWKPIQIHSDAFPTDMKYKQLESAYRKRFRERWVIRRISDLLKDVTAICEELDSEKNISSNTLVEGILPALLNLTVADPIDSLNKAPDNHKADREYVKIVIQLESIMDDLKENYNYVGLNDEFLELDQGIWGERESRRRMRQLLDKAKLIKWRLDTDRWWQEAREYVKAHNSTIYDEFGIHENETYTAYKHYISEPDNSPTVQSRDPGLESPDSRDMPGESRDSGDGGGLEMEASALARRVIDIVEYMRREHRYSEFDPEVDMLFEDIGEQYDVRKNPDKKLSTGRPPHSDPLCDDDMHMVSNVAI</sequence>
<feature type="region of interest" description="Disordered" evidence="1">
    <location>
        <begin position="28"/>
        <end position="55"/>
    </location>
</feature>
<proteinExistence type="predicted"/>
<feature type="region of interest" description="Disordered" evidence="1">
    <location>
        <begin position="308"/>
        <end position="344"/>
    </location>
</feature>
<feature type="compositionally biased region" description="Basic and acidic residues" evidence="1">
    <location>
        <begin position="326"/>
        <end position="339"/>
    </location>
</feature>
<organism evidence="2">
    <name type="scientific">Amorphochlora amoebiformis</name>
    <dbReference type="NCBI Taxonomy" id="1561963"/>
    <lineage>
        <taxon>Eukaryota</taxon>
        <taxon>Sar</taxon>
        <taxon>Rhizaria</taxon>
        <taxon>Cercozoa</taxon>
        <taxon>Chlorarachniophyceae</taxon>
        <taxon>Amorphochlora</taxon>
    </lineage>
</organism>
<evidence type="ECO:0000313" key="2">
    <source>
        <dbReference type="EMBL" id="CAD8451272.1"/>
    </source>
</evidence>
<gene>
    <name evidence="2" type="ORF">LAMO00422_LOCUS10880</name>
</gene>
<name>A0A7S0DDB1_9EUKA</name>
<dbReference type="EMBL" id="HBEM01015766">
    <property type="protein sequence ID" value="CAD8451272.1"/>
    <property type="molecule type" value="Transcribed_RNA"/>
</dbReference>
<dbReference type="AlphaFoldDB" id="A0A7S0DDB1"/>